<feature type="domain" description="Reverse transcriptase" evidence="1">
    <location>
        <begin position="49"/>
        <end position="167"/>
    </location>
</feature>
<dbReference type="EMBL" id="GHES01021400">
    <property type="protein sequence ID" value="MPA51959.1"/>
    <property type="molecule type" value="Transcribed_RNA"/>
</dbReference>
<accession>A0A5B7A5I4</accession>
<dbReference type="InterPro" id="IPR000477">
    <property type="entry name" value="RT_dom"/>
</dbReference>
<sequence length="185" mass="20762">MSSLFFQKFWDVVGLDLTHMVLDFLNKGVGNIAGINKTYIVLIPKIKNSRKVSDFRPISLCNVVYKVISKVLANRLKVILPSLIAESQSAFVPGRLISDNILVAFEILHWLKNKKGGNNGHLALKLDVSKAYDRVEWPFLESIMLHMGFHPRWVALIMQCVSSVSFAVLINGDLKGCIKPSRGLR</sequence>
<dbReference type="InterPro" id="IPR043502">
    <property type="entry name" value="DNA/RNA_pol_sf"/>
</dbReference>
<dbReference type="InterPro" id="IPR052343">
    <property type="entry name" value="Retrotransposon-Effector_Assoc"/>
</dbReference>
<dbReference type="Pfam" id="PF00078">
    <property type="entry name" value="RVT_1"/>
    <property type="match status" value="1"/>
</dbReference>
<evidence type="ECO:0000259" key="1">
    <source>
        <dbReference type="Pfam" id="PF00078"/>
    </source>
</evidence>
<reference evidence="2" key="1">
    <citation type="submission" date="2019-08" db="EMBL/GenBank/DDBJ databases">
        <title>Reference gene set and small RNA set construction with multiple tissues from Davidia involucrata Baill.</title>
        <authorList>
            <person name="Yang H."/>
            <person name="Zhou C."/>
            <person name="Li G."/>
            <person name="Wang J."/>
            <person name="Gao P."/>
            <person name="Wang M."/>
            <person name="Wang R."/>
            <person name="Zhao Y."/>
        </authorList>
    </citation>
    <scope>NUCLEOTIDE SEQUENCE</scope>
    <source>
        <tissue evidence="2">Mixed with DoveR01_LX</tissue>
    </source>
</reference>
<organism evidence="2">
    <name type="scientific">Davidia involucrata</name>
    <name type="common">Dove tree</name>
    <dbReference type="NCBI Taxonomy" id="16924"/>
    <lineage>
        <taxon>Eukaryota</taxon>
        <taxon>Viridiplantae</taxon>
        <taxon>Streptophyta</taxon>
        <taxon>Embryophyta</taxon>
        <taxon>Tracheophyta</taxon>
        <taxon>Spermatophyta</taxon>
        <taxon>Magnoliopsida</taxon>
        <taxon>eudicotyledons</taxon>
        <taxon>Gunneridae</taxon>
        <taxon>Pentapetalae</taxon>
        <taxon>asterids</taxon>
        <taxon>Cornales</taxon>
        <taxon>Nyssaceae</taxon>
        <taxon>Davidia</taxon>
    </lineage>
</organism>
<dbReference type="SUPFAM" id="SSF56672">
    <property type="entry name" value="DNA/RNA polymerases"/>
    <property type="match status" value="1"/>
</dbReference>
<protein>
    <recommendedName>
        <fullName evidence="1">Reverse transcriptase domain-containing protein</fullName>
    </recommendedName>
</protein>
<dbReference type="AlphaFoldDB" id="A0A5B7A5I4"/>
<name>A0A5B7A5I4_DAVIN</name>
<evidence type="ECO:0000313" key="2">
    <source>
        <dbReference type="EMBL" id="MPA51959.1"/>
    </source>
</evidence>
<dbReference type="PANTHER" id="PTHR46890">
    <property type="entry name" value="NON-LTR RETROLELEMENT REVERSE TRANSCRIPTASE-LIKE PROTEIN-RELATED"/>
    <property type="match status" value="1"/>
</dbReference>
<dbReference type="PANTHER" id="PTHR46890:SF48">
    <property type="entry name" value="RNA-DIRECTED DNA POLYMERASE"/>
    <property type="match status" value="1"/>
</dbReference>
<gene>
    <name evidence="2" type="ORF">Din_021400</name>
</gene>
<dbReference type="CDD" id="cd01650">
    <property type="entry name" value="RT_nLTR_like"/>
    <property type="match status" value="1"/>
</dbReference>
<proteinExistence type="predicted"/>